<comment type="caution">
    <text evidence="2">The sequence shown here is derived from an EMBL/GenBank/DDBJ whole genome shotgun (WGS) entry which is preliminary data.</text>
</comment>
<dbReference type="AlphaFoldDB" id="A0A812QTK4"/>
<name>A0A812QTK4_9DINO</name>
<dbReference type="OrthoDB" id="434399at2759"/>
<organism evidence="2 3">
    <name type="scientific">Symbiodinium natans</name>
    <dbReference type="NCBI Taxonomy" id="878477"/>
    <lineage>
        <taxon>Eukaryota</taxon>
        <taxon>Sar</taxon>
        <taxon>Alveolata</taxon>
        <taxon>Dinophyceae</taxon>
        <taxon>Suessiales</taxon>
        <taxon>Symbiodiniaceae</taxon>
        <taxon>Symbiodinium</taxon>
    </lineage>
</organism>
<feature type="compositionally biased region" description="Acidic residues" evidence="1">
    <location>
        <begin position="29"/>
        <end position="47"/>
    </location>
</feature>
<feature type="region of interest" description="Disordered" evidence="1">
    <location>
        <begin position="1"/>
        <end position="88"/>
    </location>
</feature>
<accession>A0A812QTK4</accession>
<evidence type="ECO:0000256" key="1">
    <source>
        <dbReference type="SAM" id="MobiDB-lite"/>
    </source>
</evidence>
<feature type="compositionally biased region" description="Basic and acidic residues" evidence="1">
    <location>
        <begin position="1"/>
        <end position="12"/>
    </location>
</feature>
<protein>
    <submittedName>
        <fullName evidence="2">Uncharacterized protein</fullName>
    </submittedName>
</protein>
<keyword evidence="3" id="KW-1185">Reference proteome</keyword>
<dbReference type="Proteomes" id="UP000604046">
    <property type="component" value="Unassembled WGS sequence"/>
</dbReference>
<feature type="region of interest" description="Disordered" evidence="1">
    <location>
        <begin position="142"/>
        <end position="162"/>
    </location>
</feature>
<evidence type="ECO:0000313" key="2">
    <source>
        <dbReference type="EMBL" id="CAE7402806.1"/>
    </source>
</evidence>
<dbReference type="EMBL" id="CAJNDS010002268">
    <property type="protein sequence ID" value="CAE7402806.1"/>
    <property type="molecule type" value="Genomic_DNA"/>
</dbReference>
<evidence type="ECO:0000313" key="3">
    <source>
        <dbReference type="Proteomes" id="UP000604046"/>
    </source>
</evidence>
<feature type="compositionally biased region" description="Basic and acidic residues" evidence="1">
    <location>
        <begin position="48"/>
        <end position="60"/>
    </location>
</feature>
<feature type="compositionally biased region" description="Polar residues" evidence="1">
    <location>
        <begin position="71"/>
        <end position="84"/>
    </location>
</feature>
<gene>
    <name evidence="2" type="ORF">SNAT2548_LOCUS21919</name>
</gene>
<reference evidence="2" key="1">
    <citation type="submission" date="2021-02" db="EMBL/GenBank/DDBJ databases">
        <authorList>
            <person name="Dougan E. K."/>
            <person name="Rhodes N."/>
            <person name="Thang M."/>
            <person name="Chan C."/>
        </authorList>
    </citation>
    <scope>NUCLEOTIDE SEQUENCE</scope>
</reference>
<sequence length="421" mass="46129">MASKGGYEHTAADDELLTNALLEESSQGEGDDETDASSTDTEQEGEQSPDHQESKDKDADDKNDDGEGSTAVLSQAAGSSSTEPSVEVSKDMLMKHIINIMKDAKTKEDYEEAQKKLTILTKTAYDAMMKTKATIRAIEKDEKKKLSKDKKEKDRKKAAEEHRELLASPVNVNVAIGSEVFIVTLTNEDTVGELRKRVIKILRDLNRKTNVKGKISTSDVILLMGDVCLTEAPRKTLLKAAVKDGAKVIAKPTIRGGGKRATSGSAKVPFDDKVSELREEINLHLMMLKIAPTPLTAEATKLIEAMLKKVLTNPDELDNILKANTIENLKRVQSLTSASNLDSKVGGISKVLFDGIYNRLLENQKQILTTEKALKALFHLSAVMKYSSCELPVIQWGLMGSDVVELIATKSREAGTRNMEV</sequence>
<proteinExistence type="predicted"/>